<evidence type="ECO:0000313" key="2">
    <source>
        <dbReference type="EMBL" id="EFP12113.1"/>
    </source>
</evidence>
<organism evidence="3">
    <name type="scientific">Caenorhabditis remanei</name>
    <name type="common">Caenorhabditis vulgaris</name>
    <dbReference type="NCBI Taxonomy" id="31234"/>
    <lineage>
        <taxon>Eukaryota</taxon>
        <taxon>Metazoa</taxon>
        <taxon>Ecdysozoa</taxon>
        <taxon>Nematoda</taxon>
        <taxon>Chromadorea</taxon>
        <taxon>Rhabditida</taxon>
        <taxon>Rhabditina</taxon>
        <taxon>Rhabditomorpha</taxon>
        <taxon>Rhabditoidea</taxon>
        <taxon>Rhabditidae</taxon>
        <taxon>Peloderinae</taxon>
        <taxon>Caenorhabditis</taxon>
    </lineage>
</organism>
<evidence type="ECO:0000313" key="3">
    <source>
        <dbReference type="Proteomes" id="UP000008281"/>
    </source>
</evidence>
<gene>
    <name evidence="2" type="ORF">CRE_11570</name>
</gene>
<keyword evidence="3" id="KW-1185">Reference proteome</keyword>
<name>E3NP32_CAERE</name>
<dbReference type="HOGENOM" id="CLU_1637014_0_0_1"/>
<feature type="domain" description="Sdz-33 F-box" evidence="1">
    <location>
        <begin position="61"/>
        <end position="116"/>
    </location>
</feature>
<dbReference type="Pfam" id="PF07735">
    <property type="entry name" value="FBA_2"/>
    <property type="match status" value="1"/>
</dbReference>
<accession>E3NP32</accession>
<dbReference type="OrthoDB" id="10673630at2759"/>
<dbReference type="EMBL" id="DS269304">
    <property type="protein sequence ID" value="EFP12113.1"/>
    <property type="molecule type" value="Genomic_DNA"/>
</dbReference>
<dbReference type="AlphaFoldDB" id="E3NP32"/>
<sequence>MIDWVNSRQLTPIATAFCEKWEDTLTEEEYTHILKNCRSSFETVIYPSPPPNFSFLENFRQIDCLIIYKSGWVTIDNLLTMDGIEIILHTSSLTCIQINMFLKHWLAGGCPRLKLLLVETGNFEFDSIFTDLHVILVEDMRKYTSPFGSEQYLINGFDLQRQDGAIATVCYDGYLRIVVWPEITCRYN</sequence>
<dbReference type="Proteomes" id="UP000008281">
    <property type="component" value="Unassembled WGS sequence"/>
</dbReference>
<reference evidence="2" key="1">
    <citation type="submission" date="2007-07" db="EMBL/GenBank/DDBJ databases">
        <title>PCAP assembly of the Caenorhabditis remanei genome.</title>
        <authorList>
            <consortium name="The Caenorhabditis remanei Sequencing Consortium"/>
            <person name="Wilson R.K."/>
        </authorList>
    </citation>
    <scope>NUCLEOTIDE SEQUENCE [LARGE SCALE GENOMIC DNA]</scope>
    <source>
        <strain evidence="2">PB4641</strain>
    </source>
</reference>
<protein>
    <recommendedName>
        <fullName evidence="1">Sdz-33 F-box domain-containing protein</fullName>
    </recommendedName>
</protein>
<dbReference type="InterPro" id="IPR012885">
    <property type="entry name" value="F-box_Sdz-33"/>
</dbReference>
<dbReference type="InParanoid" id="E3NP32"/>
<evidence type="ECO:0000259" key="1">
    <source>
        <dbReference type="Pfam" id="PF07735"/>
    </source>
</evidence>
<proteinExistence type="predicted"/>
<dbReference type="PANTHER" id="PTHR21503">
    <property type="entry name" value="F-BOX-CONTAINING HYPOTHETICAL PROTEIN C.ELEGANS"/>
    <property type="match status" value="1"/>
</dbReference>
<dbReference type="PANTHER" id="PTHR21503:SF8">
    <property type="entry name" value="F-BOX ASSOCIATED DOMAIN-CONTAINING PROTEIN-RELATED"/>
    <property type="match status" value="1"/>
</dbReference>